<dbReference type="Pfam" id="PF08780">
    <property type="entry name" value="NTase_sub_bind"/>
    <property type="match status" value="1"/>
</dbReference>
<gene>
    <name evidence="1" type="ORF">A6A03_11210</name>
</gene>
<dbReference type="AlphaFoldDB" id="A0A178ME14"/>
<dbReference type="InterPro" id="IPR010235">
    <property type="entry name" value="HepT"/>
</dbReference>
<evidence type="ECO:0000313" key="2">
    <source>
        <dbReference type="Proteomes" id="UP000078287"/>
    </source>
</evidence>
<dbReference type="GO" id="GO:0016740">
    <property type="term" value="F:transferase activity"/>
    <property type="evidence" value="ECO:0007669"/>
    <property type="project" value="UniProtKB-KW"/>
</dbReference>
<dbReference type="EMBL" id="LWQS01000040">
    <property type="protein sequence ID" value="OAN47022.1"/>
    <property type="molecule type" value="Genomic_DNA"/>
</dbReference>
<organism evidence="1 2">
    <name type="scientific">Chloroflexus islandicus</name>
    <dbReference type="NCBI Taxonomy" id="1707952"/>
    <lineage>
        <taxon>Bacteria</taxon>
        <taxon>Bacillati</taxon>
        <taxon>Chloroflexota</taxon>
        <taxon>Chloroflexia</taxon>
        <taxon>Chloroflexales</taxon>
        <taxon>Chloroflexineae</taxon>
        <taxon>Chloroflexaceae</taxon>
        <taxon>Chloroflexus</taxon>
    </lineage>
</organism>
<dbReference type="RefSeq" id="WP_066785048.1">
    <property type="nucleotide sequence ID" value="NZ_LWQS01000040.1"/>
</dbReference>
<reference evidence="1 2" key="1">
    <citation type="submission" date="2016-04" db="EMBL/GenBank/DDBJ databases">
        <title>Chloroflexus islandicus sp. nov., a thermophilic filamentous anoxygenic phototrophic bacterium from geyser Strokkur (Iceland).</title>
        <authorList>
            <person name="Gaisin V.A."/>
            <person name="Kalashnikov A.M."/>
            <person name="Sukhacheva M.V."/>
            <person name="Grouzdev D.S."/>
            <person name="Ivanov T.M."/>
            <person name="Kuznetsov B."/>
            <person name="Gorlenko V.M."/>
        </authorList>
    </citation>
    <scope>NUCLEOTIDE SEQUENCE [LARGE SCALE GENOMIC DNA]</scope>
    <source>
        <strain evidence="2">isl-2</strain>
    </source>
</reference>
<accession>A0A178ME14</accession>
<dbReference type="Gene3D" id="1.20.120.330">
    <property type="entry name" value="Nucleotidyltransferases domain 2"/>
    <property type="match status" value="1"/>
</dbReference>
<name>A0A178ME14_9CHLR</name>
<keyword evidence="2" id="KW-1185">Reference proteome</keyword>
<dbReference type="STRING" id="1707952.A6A03_11210"/>
<comment type="caution">
    <text evidence="1">The sequence shown here is derived from an EMBL/GenBank/DDBJ whole genome shotgun (WGS) entry which is preliminary data.</text>
</comment>
<dbReference type="OrthoDB" id="9810452at2"/>
<protein>
    <submittedName>
        <fullName evidence="1">Nucleotidyltransferase</fullName>
    </submittedName>
</protein>
<keyword evidence="1" id="KW-0808">Transferase</keyword>
<evidence type="ECO:0000313" key="1">
    <source>
        <dbReference type="EMBL" id="OAN47022.1"/>
    </source>
</evidence>
<dbReference type="SUPFAM" id="SSF81593">
    <property type="entry name" value="Nucleotidyltransferase substrate binding subunit/domain"/>
    <property type="match status" value="1"/>
</dbReference>
<proteinExistence type="predicted"/>
<dbReference type="Proteomes" id="UP000078287">
    <property type="component" value="Unassembled WGS sequence"/>
</dbReference>
<sequence>MAINTEHLDNTLRALESALAHYQQAVTEEDAVEQEIFRLAIIKGFELAQEVSFKLIRRRLREFGHSSRKLEATPVKELLRFAAQHSLLSIAEVERWFVYRANRNNTAHNYGEDFVQATLAILPDFIRDARVLAERLRTGAVLEEGE</sequence>